<dbReference type="InterPro" id="IPR003594">
    <property type="entry name" value="HATPase_dom"/>
</dbReference>
<reference evidence="3" key="1">
    <citation type="journal article" date="2019" name="Int. J. Syst. Evol. Microbiol.">
        <title>The Global Catalogue of Microorganisms (GCM) 10K type strain sequencing project: providing services to taxonomists for standard genome sequencing and annotation.</title>
        <authorList>
            <consortium name="The Broad Institute Genomics Platform"/>
            <consortium name="The Broad Institute Genome Sequencing Center for Infectious Disease"/>
            <person name="Wu L."/>
            <person name="Ma J."/>
        </authorList>
    </citation>
    <scope>NUCLEOTIDE SEQUENCE [LARGE SCALE GENOMIC DNA]</scope>
    <source>
        <strain evidence="3">JCM 17064</strain>
    </source>
</reference>
<proteinExistence type="predicted"/>
<sequence>MQVKLSQAVKMFFGNSSLEMVYFEAIANALDAEANEITISITAKALNQPETLQIEISDNGQGFTDERYNKFSKLFDVEESSHKGLGRLVYLCYFDEVKVISNYDKVKRREFDFNESFKEESSKITTVPETESGTYFKMTDYAISRIAKNEYLSGDYLKHRILQEFYSRLFHLKEQGKKVVITIKTDINNHKKEQVLLNSDIPKFTTVELESSINLIDTFYLHYSIKEVDPDESSLIAAVSVDNRTVKVDIVAEENIPLGYEMVFLLFSDYFNGKVDAARQNLTISKADLKDIQTIFRKKVASIIEENIPIIKRRNQETKNNLVNRYPHLSGYFDDDNVGYIGRNEILKKAQDEFFKAQKELLEASSLTNEQFEKALEVSSRALTEYILFRQLTIDKLKKSTSDNSEAELHKLFATTRKEGKFEKENFVNDLYRNNSWLLDDKYMTYETILSDREFGELISFITEDEIERNDDRIDIALVFSNNPNNKKPFDIVIVELKKRGISLEENMKVVTQLEKRARKLMQYYENQIQRIWYYGIIEFNEEVELALSGEYTELYSTGKMYYKETSVAISLSPKKILPIGVFIWDLDAVVEDAHSRNAAFLNLIKNKFTTE</sequence>
<feature type="domain" description="Histidine kinase/HSP90-like ATPase" evidence="1">
    <location>
        <begin position="17"/>
        <end position="88"/>
    </location>
</feature>
<dbReference type="RefSeq" id="WP_324689245.1">
    <property type="nucleotide sequence ID" value="NZ_BAABCR010000015.1"/>
</dbReference>
<gene>
    <name evidence="2" type="ORF">GCM10022386_16220</name>
</gene>
<keyword evidence="2" id="KW-0067">ATP-binding</keyword>
<dbReference type="SUPFAM" id="SSF55874">
    <property type="entry name" value="ATPase domain of HSP90 chaperone/DNA topoisomerase II/histidine kinase"/>
    <property type="match status" value="1"/>
</dbReference>
<accession>A0ABP7TXH3</accession>
<keyword evidence="3" id="KW-1185">Reference proteome</keyword>
<dbReference type="EMBL" id="BAABCR010000015">
    <property type="protein sequence ID" value="GAA4032730.1"/>
    <property type="molecule type" value="Genomic_DNA"/>
</dbReference>
<dbReference type="Gene3D" id="3.30.565.10">
    <property type="entry name" value="Histidine kinase-like ATPase, C-terminal domain"/>
    <property type="match status" value="1"/>
</dbReference>
<evidence type="ECO:0000313" key="2">
    <source>
        <dbReference type="EMBL" id="GAA4032730.1"/>
    </source>
</evidence>
<evidence type="ECO:0000259" key="1">
    <source>
        <dbReference type="Pfam" id="PF02518"/>
    </source>
</evidence>
<dbReference type="InterPro" id="IPR036890">
    <property type="entry name" value="HATPase_C_sf"/>
</dbReference>
<name>A0ABP7TXH3_9FLAO</name>
<protein>
    <submittedName>
        <fullName evidence="2">ATP-binding protein</fullName>
    </submittedName>
</protein>
<dbReference type="Proteomes" id="UP001500968">
    <property type="component" value="Unassembled WGS sequence"/>
</dbReference>
<keyword evidence="2" id="KW-0547">Nucleotide-binding</keyword>
<comment type="caution">
    <text evidence="2">The sequence shown here is derived from an EMBL/GenBank/DDBJ whole genome shotgun (WGS) entry which is preliminary data.</text>
</comment>
<dbReference type="GO" id="GO:0005524">
    <property type="term" value="F:ATP binding"/>
    <property type="evidence" value="ECO:0007669"/>
    <property type="project" value="UniProtKB-KW"/>
</dbReference>
<evidence type="ECO:0000313" key="3">
    <source>
        <dbReference type="Proteomes" id="UP001500968"/>
    </source>
</evidence>
<organism evidence="2 3">
    <name type="scientific">Flavobacterium cheonhonense</name>
    <dbReference type="NCBI Taxonomy" id="706185"/>
    <lineage>
        <taxon>Bacteria</taxon>
        <taxon>Pseudomonadati</taxon>
        <taxon>Bacteroidota</taxon>
        <taxon>Flavobacteriia</taxon>
        <taxon>Flavobacteriales</taxon>
        <taxon>Flavobacteriaceae</taxon>
        <taxon>Flavobacterium</taxon>
    </lineage>
</organism>
<dbReference type="Pfam" id="PF02518">
    <property type="entry name" value="HATPase_c"/>
    <property type="match status" value="1"/>
</dbReference>